<protein>
    <submittedName>
        <fullName evidence="2">Uncharacterized protein</fullName>
    </submittedName>
</protein>
<dbReference type="Proteomes" id="UP001153712">
    <property type="component" value="Chromosome 5"/>
</dbReference>
<sequence length="213" mass="24907">MRRVMNQLTAFEKKVSDFENKYKNQKNKLIENWTSIKRKLLILIDQKGSKDDRFRNEDINVAYNFPLLFQSSSIRNKKSKIFRYTKIETRDTFITHIETLAEVDELKRKYIERAQQLSTTVQPFIIVCGKDADINVYIAMNNTLYDLGNIVSAIDAAFKIHFALNLEFNVACAPIWTWLQTCVYGIQTEFDKQFGSVEVFKAEFNKVVLSNSF</sequence>
<proteinExistence type="predicted"/>
<accession>A0A9N9TX53</accession>
<organism evidence="2 3">
    <name type="scientific">Phyllotreta striolata</name>
    <name type="common">Striped flea beetle</name>
    <name type="synonym">Crioceris striolata</name>
    <dbReference type="NCBI Taxonomy" id="444603"/>
    <lineage>
        <taxon>Eukaryota</taxon>
        <taxon>Metazoa</taxon>
        <taxon>Ecdysozoa</taxon>
        <taxon>Arthropoda</taxon>
        <taxon>Hexapoda</taxon>
        <taxon>Insecta</taxon>
        <taxon>Pterygota</taxon>
        <taxon>Neoptera</taxon>
        <taxon>Endopterygota</taxon>
        <taxon>Coleoptera</taxon>
        <taxon>Polyphaga</taxon>
        <taxon>Cucujiformia</taxon>
        <taxon>Chrysomeloidea</taxon>
        <taxon>Chrysomelidae</taxon>
        <taxon>Galerucinae</taxon>
        <taxon>Alticini</taxon>
        <taxon>Phyllotreta</taxon>
    </lineage>
</organism>
<dbReference type="AlphaFoldDB" id="A0A9N9TX53"/>
<keyword evidence="1" id="KW-0175">Coiled coil</keyword>
<reference evidence="2" key="1">
    <citation type="submission" date="2022-01" db="EMBL/GenBank/DDBJ databases">
        <authorList>
            <person name="King R."/>
        </authorList>
    </citation>
    <scope>NUCLEOTIDE SEQUENCE</scope>
</reference>
<evidence type="ECO:0000313" key="3">
    <source>
        <dbReference type="Proteomes" id="UP001153712"/>
    </source>
</evidence>
<dbReference type="OrthoDB" id="6819336at2759"/>
<name>A0A9N9TX53_PHYSR</name>
<feature type="coiled-coil region" evidence="1">
    <location>
        <begin position="1"/>
        <end position="28"/>
    </location>
</feature>
<evidence type="ECO:0000313" key="2">
    <source>
        <dbReference type="EMBL" id="CAG9862223.1"/>
    </source>
</evidence>
<evidence type="ECO:0000256" key="1">
    <source>
        <dbReference type="SAM" id="Coils"/>
    </source>
</evidence>
<dbReference type="EMBL" id="OU900098">
    <property type="protein sequence ID" value="CAG9862223.1"/>
    <property type="molecule type" value="Genomic_DNA"/>
</dbReference>
<gene>
    <name evidence="2" type="ORF">PHYEVI_LOCUS8543</name>
</gene>
<keyword evidence="3" id="KW-1185">Reference proteome</keyword>